<dbReference type="InterPro" id="IPR037165">
    <property type="entry name" value="AldOxase/xan_DH_Mopterin-bd_sf"/>
</dbReference>
<gene>
    <name evidence="1" type="ORF">G4177_13225</name>
</gene>
<accession>A0ABR9PMN7</accession>
<dbReference type="EMBL" id="JAAIYO010000003">
    <property type="protein sequence ID" value="MBE4749124.1"/>
    <property type="molecule type" value="Genomic_DNA"/>
</dbReference>
<dbReference type="PANTHER" id="PTHR47495">
    <property type="entry name" value="ALDEHYDE DEHYDROGENASE"/>
    <property type="match status" value="1"/>
</dbReference>
<comment type="caution">
    <text evidence="1">The sequence shown here is derived from an EMBL/GenBank/DDBJ whole genome shotgun (WGS) entry which is preliminary data.</text>
</comment>
<proteinExistence type="predicted"/>
<sequence>MHFDVWVRKVQNYRLGRIAETPRKIHVDIIPSDGPPGGVGEPGVPPVAPALANAVFALTGARVRELPLVKSVKV</sequence>
<dbReference type="Proteomes" id="UP001516472">
    <property type="component" value="Unassembled WGS sequence"/>
</dbReference>
<dbReference type="PANTHER" id="PTHR47495:SF2">
    <property type="entry name" value="ALDEHYDE DEHYDROGENASE"/>
    <property type="match status" value="1"/>
</dbReference>
<dbReference type="InterPro" id="IPR052516">
    <property type="entry name" value="N-heterocyclic_Hydroxylase"/>
</dbReference>
<keyword evidence="2" id="KW-1185">Reference proteome</keyword>
<evidence type="ECO:0008006" key="3">
    <source>
        <dbReference type="Google" id="ProtNLM"/>
    </source>
</evidence>
<evidence type="ECO:0000313" key="2">
    <source>
        <dbReference type="Proteomes" id="UP001516472"/>
    </source>
</evidence>
<dbReference type="SUPFAM" id="SSF56003">
    <property type="entry name" value="Molybdenum cofactor-binding domain"/>
    <property type="match status" value="1"/>
</dbReference>
<evidence type="ECO:0000313" key="1">
    <source>
        <dbReference type="EMBL" id="MBE4749124.1"/>
    </source>
</evidence>
<reference evidence="1 2" key="1">
    <citation type="submission" date="2020-02" db="EMBL/GenBank/DDBJ databases">
        <authorList>
            <person name="Babadi Z.K."/>
            <person name="Risdian C."/>
            <person name="Ebrahimipour G.H."/>
            <person name="Wink J."/>
        </authorList>
    </citation>
    <scope>NUCLEOTIDE SEQUENCE [LARGE SCALE GENOMIC DNA]</scope>
    <source>
        <strain evidence="1 2">ZKHCc1 1396</strain>
    </source>
</reference>
<name>A0ABR9PMN7_9BACT</name>
<organism evidence="1 2">
    <name type="scientific">Corallococcus soli</name>
    <dbReference type="NCBI Taxonomy" id="2710757"/>
    <lineage>
        <taxon>Bacteria</taxon>
        <taxon>Pseudomonadati</taxon>
        <taxon>Myxococcota</taxon>
        <taxon>Myxococcia</taxon>
        <taxon>Myxococcales</taxon>
        <taxon>Cystobacterineae</taxon>
        <taxon>Myxococcaceae</taxon>
        <taxon>Corallococcus</taxon>
    </lineage>
</organism>
<protein>
    <recommendedName>
        <fullName evidence="3">Xanthine dehydrogenase family protein molybdopterin-binding subunit</fullName>
    </recommendedName>
</protein>
<dbReference type="Gene3D" id="3.30.365.10">
    <property type="entry name" value="Aldehyde oxidase/xanthine dehydrogenase, molybdopterin binding domain"/>
    <property type="match status" value="1"/>
</dbReference>